<gene>
    <name evidence="12" type="primary">thiM_7</name>
    <name evidence="12" type="ORF">SDC9_32187</name>
</gene>
<keyword evidence="9" id="KW-0067">ATP-binding</keyword>
<dbReference type="NCBIfam" id="NF006830">
    <property type="entry name" value="PRK09355.1"/>
    <property type="match status" value="1"/>
</dbReference>
<dbReference type="CDD" id="cd01170">
    <property type="entry name" value="THZ_kinase"/>
    <property type="match status" value="1"/>
</dbReference>
<dbReference type="InterPro" id="IPR029056">
    <property type="entry name" value="Ribokinase-like"/>
</dbReference>
<evidence type="ECO:0000313" key="12">
    <source>
        <dbReference type="EMBL" id="MPL86210.1"/>
    </source>
</evidence>
<dbReference type="HAMAP" id="MF_00228">
    <property type="entry name" value="Thz_kinase"/>
    <property type="match status" value="1"/>
</dbReference>
<evidence type="ECO:0000256" key="9">
    <source>
        <dbReference type="ARBA" id="ARBA00022840"/>
    </source>
</evidence>
<dbReference type="PRINTS" id="PR01099">
    <property type="entry name" value="HYETHTZKNASE"/>
</dbReference>
<dbReference type="InterPro" id="IPR000417">
    <property type="entry name" value="Hyethyz_kinase"/>
</dbReference>
<dbReference type="GO" id="GO:0009229">
    <property type="term" value="P:thiamine diphosphate biosynthetic process"/>
    <property type="evidence" value="ECO:0007669"/>
    <property type="project" value="UniProtKB-UniPathway"/>
</dbReference>
<dbReference type="GO" id="GO:0004417">
    <property type="term" value="F:hydroxyethylthiazole kinase activity"/>
    <property type="evidence" value="ECO:0007669"/>
    <property type="project" value="UniProtKB-EC"/>
</dbReference>
<comment type="caution">
    <text evidence="12">The sequence shown here is derived from an EMBL/GenBank/DDBJ whole genome shotgun (WGS) entry which is preliminary data.</text>
</comment>
<dbReference type="UniPathway" id="UPA00060">
    <property type="reaction ID" value="UER00139"/>
</dbReference>
<evidence type="ECO:0000256" key="6">
    <source>
        <dbReference type="ARBA" id="ARBA00022723"/>
    </source>
</evidence>
<reference evidence="12" key="1">
    <citation type="submission" date="2019-08" db="EMBL/GenBank/DDBJ databases">
        <authorList>
            <person name="Kucharzyk K."/>
            <person name="Murdoch R.W."/>
            <person name="Higgins S."/>
            <person name="Loffler F."/>
        </authorList>
    </citation>
    <scope>NUCLEOTIDE SEQUENCE</scope>
</reference>
<keyword evidence="8 12" id="KW-0418">Kinase</keyword>
<keyword evidence="7" id="KW-0547">Nucleotide-binding</keyword>
<evidence type="ECO:0000256" key="4">
    <source>
        <dbReference type="ARBA" id="ARBA00012129"/>
    </source>
</evidence>
<protein>
    <recommendedName>
        <fullName evidence="4">hydroxyethylthiazole kinase</fullName>
        <ecNumber evidence="4">2.7.1.50</ecNumber>
    </recommendedName>
</protein>
<accession>A0A644V4F0</accession>
<comment type="pathway">
    <text evidence="3">Cofactor biosynthesis; thiamine diphosphate biosynthesis; 4-methyl-5-(2-phosphoethyl)-thiazole from 5-(2-hydroxyethyl)-4-methylthiazole: step 1/1.</text>
</comment>
<proteinExistence type="inferred from homology"/>
<dbReference type="GO" id="GO:0000287">
    <property type="term" value="F:magnesium ion binding"/>
    <property type="evidence" value="ECO:0007669"/>
    <property type="project" value="InterPro"/>
</dbReference>
<keyword evidence="10" id="KW-0460">Magnesium</keyword>
<dbReference type="EMBL" id="VSSQ01000218">
    <property type="protein sequence ID" value="MPL86210.1"/>
    <property type="molecule type" value="Genomic_DNA"/>
</dbReference>
<dbReference type="AlphaFoldDB" id="A0A644V4F0"/>
<dbReference type="PIRSF" id="PIRSF000513">
    <property type="entry name" value="Thz_kinase"/>
    <property type="match status" value="1"/>
</dbReference>
<dbReference type="EC" id="2.7.1.50" evidence="4"/>
<keyword evidence="6" id="KW-0479">Metal-binding</keyword>
<name>A0A644V4F0_9ZZZZ</name>
<sequence length="269" mass="28216">MKLLLEKFRIIDLSIKKHKPLIHHITNYVTASDCANITLCFGAAPVMADALEEMADITGNADALVLNLGTVNKIKFASMLAAAKIAKMRGIPIVLDPVGVMATKMRLDMAIELITNGVQIIRGNYAECRALLGDNNFGQGVDAGIDCDIKGEFARQAAKKFNCVVAVTGAIDAVSDGRQVVIGRNGHELLAKVTGTGCMTTTLIACGAAVSDDYFSAALFGITAMNVAAEHAAALNGGDGLGTFKVKLFDAVSNLNGLKAAEGFRGDKL</sequence>
<evidence type="ECO:0000256" key="2">
    <source>
        <dbReference type="ARBA" id="ARBA00001946"/>
    </source>
</evidence>
<organism evidence="12">
    <name type="scientific">bioreactor metagenome</name>
    <dbReference type="NCBI Taxonomy" id="1076179"/>
    <lineage>
        <taxon>unclassified sequences</taxon>
        <taxon>metagenomes</taxon>
        <taxon>ecological metagenomes</taxon>
    </lineage>
</organism>
<dbReference type="Gene3D" id="3.40.1190.20">
    <property type="match status" value="1"/>
</dbReference>
<dbReference type="Pfam" id="PF02110">
    <property type="entry name" value="HK"/>
    <property type="match status" value="1"/>
</dbReference>
<evidence type="ECO:0000256" key="3">
    <source>
        <dbReference type="ARBA" id="ARBA00004868"/>
    </source>
</evidence>
<comment type="cofactor">
    <cofactor evidence="2">
        <name>Mg(2+)</name>
        <dbReference type="ChEBI" id="CHEBI:18420"/>
    </cofactor>
</comment>
<evidence type="ECO:0000256" key="10">
    <source>
        <dbReference type="ARBA" id="ARBA00022842"/>
    </source>
</evidence>
<evidence type="ECO:0000256" key="7">
    <source>
        <dbReference type="ARBA" id="ARBA00022741"/>
    </source>
</evidence>
<keyword evidence="5 12" id="KW-0808">Transferase</keyword>
<evidence type="ECO:0000256" key="11">
    <source>
        <dbReference type="ARBA" id="ARBA00022977"/>
    </source>
</evidence>
<comment type="catalytic activity">
    <reaction evidence="1">
        <text>5-(2-hydroxyethyl)-4-methylthiazole + ATP = 4-methyl-5-(2-phosphooxyethyl)-thiazole + ADP + H(+)</text>
        <dbReference type="Rhea" id="RHEA:24212"/>
        <dbReference type="ChEBI" id="CHEBI:15378"/>
        <dbReference type="ChEBI" id="CHEBI:17957"/>
        <dbReference type="ChEBI" id="CHEBI:30616"/>
        <dbReference type="ChEBI" id="CHEBI:58296"/>
        <dbReference type="ChEBI" id="CHEBI:456216"/>
        <dbReference type="EC" id="2.7.1.50"/>
    </reaction>
</comment>
<evidence type="ECO:0000256" key="8">
    <source>
        <dbReference type="ARBA" id="ARBA00022777"/>
    </source>
</evidence>
<keyword evidence="11" id="KW-0784">Thiamine biosynthesis</keyword>
<dbReference type="GO" id="GO:0005524">
    <property type="term" value="F:ATP binding"/>
    <property type="evidence" value="ECO:0007669"/>
    <property type="project" value="UniProtKB-KW"/>
</dbReference>
<evidence type="ECO:0000256" key="1">
    <source>
        <dbReference type="ARBA" id="ARBA00001771"/>
    </source>
</evidence>
<dbReference type="GO" id="GO:0009228">
    <property type="term" value="P:thiamine biosynthetic process"/>
    <property type="evidence" value="ECO:0007669"/>
    <property type="project" value="UniProtKB-KW"/>
</dbReference>
<dbReference type="SUPFAM" id="SSF53613">
    <property type="entry name" value="Ribokinase-like"/>
    <property type="match status" value="1"/>
</dbReference>
<evidence type="ECO:0000256" key="5">
    <source>
        <dbReference type="ARBA" id="ARBA00022679"/>
    </source>
</evidence>